<dbReference type="PANTHER" id="PTHR47976:SF15">
    <property type="entry name" value="G-TYPE LECTIN S-RECEPTOR-LIKE SERINE_THREONINE-PROTEIN KINASE RLK1"/>
    <property type="match status" value="1"/>
</dbReference>
<keyword evidence="5" id="KW-0723">Serine/threonine-protein kinase</keyword>
<dbReference type="CDD" id="cd00028">
    <property type="entry name" value="B_lectin"/>
    <property type="match status" value="1"/>
</dbReference>
<proteinExistence type="predicted"/>
<dbReference type="PROSITE" id="PS50927">
    <property type="entry name" value="BULB_LECTIN"/>
    <property type="match status" value="1"/>
</dbReference>
<protein>
    <submittedName>
        <fullName evidence="5">Putative non-specific serine/threonine protein kinase</fullName>
        <ecNumber evidence="5">2.7.11.1</ecNumber>
    </submittedName>
</protein>
<dbReference type="InterPro" id="IPR051343">
    <property type="entry name" value="G-type_lectin_kinases/EP1-like"/>
</dbReference>
<keyword evidence="5" id="KW-0808">Transferase</keyword>
<evidence type="ECO:0000256" key="1">
    <source>
        <dbReference type="ARBA" id="ARBA00022729"/>
    </source>
</evidence>
<feature type="domain" description="Bulb-type lectin" evidence="4">
    <location>
        <begin position="1"/>
        <end position="121"/>
    </location>
</feature>
<keyword evidence="3" id="KW-0325">Glycoprotein</keyword>
<gene>
    <name evidence="5" type="ORF">MtrunA17_Chr8g0338521</name>
</gene>
<keyword evidence="2" id="KW-1015">Disulfide bond</keyword>
<dbReference type="PANTHER" id="PTHR47976">
    <property type="entry name" value="G-TYPE LECTIN S-RECEPTOR-LIKE SERINE/THREONINE-PROTEIN KINASE SD2-5"/>
    <property type="match status" value="1"/>
</dbReference>
<dbReference type="EMBL" id="PSQE01000008">
    <property type="protein sequence ID" value="RHN38942.1"/>
    <property type="molecule type" value="Genomic_DNA"/>
</dbReference>
<dbReference type="AlphaFoldDB" id="A0A396GBA4"/>
<dbReference type="SMART" id="SM00108">
    <property type="entry name" value="B_lectin"/>
    <property type="match status" value="1"/>
</dbReference>
<accession>A0A396GBA4</accession>
<evidence type="ECO:0000256" key="2">
    <source>
        <dbReference type="ARBA" id="ARBA00023157"/>
    </source>
</evidence>
<keyword evidence="5" id="KW-0418">Kinase</keyword>
<organism evidence="5">
    <name type="scientific">Medicago truncatula</name>
    <name type="common">Barrel medic</name>
    <name type="synonym">Medicago tribuloides</name>
    <dbReference type="NCBI Taxonomy" id="3880"/>
    <lineage>
        <taxon>Eukaryota</taxon>
        <taxon>Viridiplantae</taxon>
        <taxon>Streptophyta</taxon>
        <taxon>Embryophyta</taxon>
        <taxon>Tracheophyta</taxon>
        <taxon>Spermatophyta</taxon>
        <taxon>Magnoliopsida</taxon>
        <taxon>eudicotyledons</taxon>
        <taxon>Gunneridae</taxon>
        <taxon>Pentapetalae</taxon>
        <taxon>rosids</taxon>
        <taxon>fabids</taxon>
        <taxon>Fabales</taxon>
        <taxon>Fabaceae</taxon>
        <taxon>Papilionoideae</taxon>
        <taxon>50 kb inversion clade</taxon>
        <taxon>NPAAA clade</taxon>
        <taxon>Hologalegina</taxon>
        <taxon>IRL clade</taxon>
        <taxon>Trifolieae</taxon>
        <taxon>Medicago</taxon>
    </lineage>
</organism>
<comment type="caution">
    <text evidence="5">The sequence shown here is derived from an EMBL/GenBank/DDBJ whole genome shotgun (WGS) entry which is preliminary data.</text>
</comment>
<name>A0A396GBA4_MEDTR</name>
<dbReference type="Proteomes" id="UP000265566">
    <property type="component" value="Chromosome 8"/>
</dbReference>
<dbReference type="GO" id="GO:0004674">
    <property type="term" value="F:protein serine/threonine kinase activity"/>
    <property type="evidence" value="ECO:0007669"/>
    <property type="project" value="UniProtKB-KW"/>
</dbReference>
<dbReference type="FunFam" id="2.90.10.10:FF:000006">
    <property type="entry name" value="Serine/threonine-protein kinase"/>
    <property type="match status" value="1"/>
</dbReference>
<dbReference type="Gene3D" id="2.90.10.10">
    <property type="entry name" value="Bulb-type lectin domain"/>
    <property type="match status" value="2"/>
</dbReference>
<dbReference type="InterPro" id="IPR036426">
    <property type="entry name" value="Bulb-type_lectin_dom_sf"/>
</dbReference>
<evidence type="ECO:0000259" key="4">
    <source>
        <dbReference type="PROSITE" id="PS50927"/>
    </source>
</evidence>
<evidence type="ECO:0000313" key="5">
    <source>
        <dbReference type="EMBL" id="RHN38942.1"/>
    </source>
</evidence>
<dbReference type="Pfam" id="PF01453">
    <property type="entry name" value="B_lectin"/>
    <property type="match status" value="1"/>
</dbReference>
<evidence type="ECO:0000256" key="3">
    <source>
        <dbReference type="ARBA" id="ARBA00023180"/>
    </source>
</evidence>
<sequence>MEGPRVTNTGNSPWLLSPSGDFAFGFLPIQDTDHFLLSIWYANIYEKTVVWYANGDCPAPKGSKVELTANDGLVLTSPNGYKLWNTTEGLSSVGVSRGVFNDTGNFVLEDGEFKSRWETFNFPSDTLLPSQVLRKGGSLSSRLKETNFSKGRFELLLQNNGSLVMHSINLPSGYVNVENYYESETVGTQLVFDGSGDLYLLRENNEKYYVSKEKVKVSTTNFYLRATLNFDGVFTLLKHPKSSTDSGGWTIVWSQPENICHYFPKLGSGVCGYNSYCTLGENKRPTRRCRKSYSLVDPDDPFGSCKPDLIHGYAEDELSETKDLYYSKILNGTYWHQNDYTHLKPFIEVQCIIACMEDCMYYYLFIFWHIDI</sequence>
<reference evidence="5" key="1">
    <citation type="journal article" date="2018" name="Nat. Plants">
        <title>Whole-genome landscape of Medicago truncatula symbiotic genes.</title>
        <authorList>
            <person name="Pecrix Y."/>
            <person name="Gamas P."/>
            <person name="Carrere S."/>
        </authorList>
    </citation>
    <scope>NUCLEOTIDE SEQUENCE</scope>
    <source>
        <tissue evidence="5">Leaves</tissue>
    </source>
</reference>
<dbReference type="Gramene" id="rna44919">
    <property type="protein sequence ID" value="RHN38942.1"/>
    <property type="gene ID" value="gene44919"/>
</dbReference>
<dbReference type="SUPFAM" id="SSF51110">
    <property type="entry name" value="alpha-D-mannose-specific plant lectins"/>
    <property type="match status" value="1"/>
</dbReference>
<dbReference type="EC" id="2.7.11.1" evidence="5"/>
<dbReference type="InterPro" id="IPR001480">
    <property type="entry name" value="Bulb-type_lectin_dom"/>
</dbReference>
<keyword evidence="1" id="KW-0732">Signal</keyword>